<dbReference type="InterPro" id="IPR027417">
    <property type="entry name" value="P-loop_NTPase"/>
</dbReference>
<keyword evidence="1 9" id="KW-0547">Nucleotide-binding</keyword>
<feature type="region of interest" description="Disordered" evidence="10">
    <location>
        <begin position="85"/>
        <end position="110"/>
    </location>
</feature>
<keyword evidence="8" id="KW-0413">Isomerase</keyword>
<evidence type="ECO:0000256" key="10">
    <source>
        <dbReference type="SAM" id="MobiDB-lite"/>
    </source>
</evidence>
<dbReference type="Pfam" id="PF14214">
    <property type="entry name" value="Helitron_like_N"/>
    <property type="match status" value="1"/>
</dbReference>
<gene>
    <name evidence="15" type="ORF">KUF71_012523</name>
</gene>
<proteinExistence type="inferred from homology"/>
<dbReference type="GO" id="GO:0006281">
    <property type="term" value="P:DNA repair"/>
    <property type="evidence" value="ECO:0007669"/>
    <property type="project" value="UniProtKB-KW"/>
</dbReference>
<keyword evidence="6" id="KW-0238">DNA-binding</keyword>
<evidence type="ECO:0000256" key="7">
    <source>
        <dbReference type="ARBA" id="ARBA00023204"/>
    </source>
</evidence>
<name>A0AAE1LLD7_9NEOP</name>
<feature type="compositionally biased region" description="Basic and acidic residues" evidence="10">
    <location>
        <begin position="98"/>
        <end position="110"/>
    </location>
</feature>
<comment type="similarity">
    <text evidence="9">Belongs to the helicase family.</text>
</comment>
<accession>A0AAE1LLD7</accession>
<dbReference type="Pfam" id="PF05970">
    <property type="entry name" value="PIF1"/>
    <property type="match status" value="1"/>
</dbReference>
<dbReference type="InterPro" id="IPR010285">
    <property type="entry name" value="DNA_helicase_pif1-like_DEAD"/>
</dbReference>
<dbReference type="EC" id="5.6.2.3" evidence="9"/>
<sequence length="1501" mass="174120">MKHYKILDCIVAHTSQGKTIRLKLEDDSVQDDKFCFVHMPKNLLPELFAVFDALVAKINSEKGLYFQFRGMKGLAFHVNRKQHQRELAKRRQAKKRKNDLPSKKQEDREKARIRMKNIRKVRRNLNKKANKVYAAERKKILRDLKKCGCNFKENSTIDILQHNFMCYEKSLQWHECVDCHKRIMLSSHSRIKCKGQCGLFSSQNHMDPLPVPDELLGLTYIEKQLISRVHCVFSLYKVQKGQYKYKGHVINFPQQVQSVADTLPHLVADLNNLVIVKLSTEIDLKDFYVRKTKVLNALVWLKNNNPLYSDIKINLDNVSLLPTEGNVFHELNQVCDYDNHNSKDDTTPLDSEESIDNITSSGVPDFKESSLNNTLNNTLIWPSIGPVPINEFGSPGYLTLCFPHLFPYAEADYSMPRKTKIALPAYVQHLMLYKDQRFATDERFRYFMMNSQMRWNALNLGNLYVKKNEFFSKMTISQLKEYLSINKSMVKQIMYYGSRIRTTKSYWNSRCGELLDMVQQIGDPTVFFTLSSADFYWPNLFRLLGKDVTKLTLKDRADLIAANPLVADSYFYLRSKFFIEHCFKPHFGVKDIWYRYEFQHRGSIHLHGLAWFESSPKLKKVMSENDKAMMLKFFDSIISCENPNISLLPSNVHPCEITLENVSDITEDLAQLCNHVQRHTKCRKGFCLKEQKAKHKGVCRFDFPKKLQESSCFEYKENEITDILFKRNDPLLNKYNPWVLQTWRANIDFSPIFSKTVVYRYIAKYASKSEIKSVAYNEIMTNILDKKCAESESCKQGIRKLLLSTCAERDYCAQEVVHFLMSYHFYEKSRDMVIINLKQRDWVSIHDGFGSNNVIDNYMARSSYFEKLSIFEYSKWFCGSGENTRRRKRFAVVRFFPRCKKEYDETEYYLYMSQIFYPWRDISDIDNIDNDIKIYVDRCISHYIQTSDYVNTEKHEPNDYELSPTSHAKSNEQILSEYIPNLKRGHLGRTKSDISYRWDKHANILKREQVQIVDQYLRKDVNYSMTPIMTFNNLNADQQQFLNFIMATTNQIGKKQETTPIFCMLQGMPGTGKSYLLKACVKYISDKLGYESVKVVAPTGVAAKNVDGSTLHSFLLLGKFGFNMKTLTGPDLISYREKHNSLKFLFVEECSMVGLRMLACLEKRCREIFDSDCLFGNLNIKLVGDINQLLPISDQPLYANVEILTQYNNLLERGKLIIDQLQFAFILKKCHRFGYEDYVNFLKRISTGRCTDKDVQTINKRCLNYLGSSDIQIFEHSLRICTTNESCNDYNLSKLENLNTPVGIIKAENNNRTAFACSDDVADGLVNDLYLAEGAKVMLRKNLNVSRGLVNGCVGILKHLIYEKGMKPPSLPLCALVKFENVHLSDLDITLVPIVPTLGMWYKNGITCTRFQLPIVLCWACTVHRSQGLTLPSMILDVGNSEFALGLLYVALSRVSDKDKLCLVIALTLERLNSVTKSVKFKTRTKFLRKLKLMSRDFPIT</sequence>
<evidence type="ECO:0000256" key="3">
    <source>
        <dbReference type="ARBA" id="ARBA00022801"/>
    </source>
</evidence>
<dbReference type="GO" id="GO:0043139">
    <property type="term" value="F:5'-3' DNA helicase activity"/>
    <property type="evidence" value="ECO:0007669"/>
    <property type="project" value="UniProtKB-EC"/>
</dbReference>
<dbReference type="InterPro" id="IPR049163">
    <property type="entry name" value="Pif1-like_2B_dom"/>
</dbReference>
<evidence type="ECO:0000313" key="16">
    <source>
        <dbReference type="Proteomes" id="UP001219518"/>
    </source>
</evidence>
<dbReference type="SUPFAM" id="SSF52540">
    <property type="entry name" value="P-loop containing nucleoside triphosphate hydrolases"/>
    <property type="match status" value="2"/>
</dbReference>
<dbReference type="Proteomes" id="UP001219518">
    <property type="component" value="Unassembled WGS sequence"/>
</dbReference>
<reference evidence="15" key="2">
    <citation type="journal article" date="2023" name="BMC Genomics">
        <title>Pest status, molecular evolution, and epigenetic factors derived from the genome assembly of Frankliniella fusca, a thysanopteran phytovirus vector.</title>
        <authorList>
            <person name="Catto M.A."/>
            <person name="Labadie P.E."/>
            <person name="Jacobson A.L."/>
            <person name="Kennedy G.G."/>
            <person name="Srinivasan R."/>
            <person name="Hunt B.G."/>
        </authorList>
    </citation>
    <scope>NUCLEOTIDE SEQUENCE</scope>
    <source>
        <strain evidence="15">PL_HMW_Pooled</strain>
    </source>
</reference>
<evidence type="ECO:0000313" key="15">
    <source>
        <dbReference type="EMBL" id="KAK3924501.1"/>
    </source>
</evidence>
<evidence type="ECO:0000256" key="9">
    <source>
        <dbReference type="RuleBase" id="RU363044"/>
    </source>
</evidence>
<keyword evidence="9" id="KW-0233">DNA recombination</keyword>
<dbReference type="InterPro" id="IPR051055">
    <property type="entry name" value="PIF1_helicase"/>
</dbReference>
<keyword evidence="4 9" id="KW-0347">Helicase</keyword>
<dbReference type="CDD" id="cd18809">
    <property type="entry name" value="SF1_C_RecD"/>
    <property type="match status" value="1"/>
</dbReference>
<dbReference type="Gene3D" id="3.40.50.300">
    <property type="entry name" value="P-loop containing nucleotide triphosphate hydrolases"/>
    <property type="match status" value="1"/>
</dbReference>
<dbReference type="GO" id="GO:0006310">
    <property type="term" value="P:DNA recombination"/>
    <property type="evidence" value="ECO:0007669"/>
    <property type="project" value="UniProtKB-KW"/>
</dbReference>
<feature type="domain" description="DUF6570" evidence="13">
    <location>
        <begin position="196"/>
        <end position="317"/>
    </location>
</feature>
<evidence type="ECO:0000256" key="5">
    <source>
        <dbReference type="ARBA" id="ARBA00022840"/>
    </source>
</evidence>
<keyword evidence="2 9" id="KW-0227">DNA damage</keyword>
<dbReference type="Pfam" id="PF21530">
    <property type="entry name" value="Pif1_2B_dom"/>
    <property type="match status" value="1"/>
</dbReference>
<feature type="domain" description="DNA helicase Pif1-like 2B" evidence="14">
    <location>
        <begin position="1328"/>
        <end position="1356"/>
    </location>
</feature>
<feature type="domain" description="Helitron helicase-like" evidence="12">
    <location>
        <begin position="426"/>
        <end position="609"/>
    </location>
</feature>
<evidence type="ECO:0000259" key="13">
    <source>
        <dbReference type="Pfam" id="PF20209"/>
    </source>
</evidence>
<organism evidence="15 16">
    <name type="scientific">Frankliniella fusca</name>
    <dbReference type="NCBI Taxonomy" id="407009"/>
    <lineage>
        <taxon>Eukaryota</taxon>
        <taxon>Metazoa</taxon>
        <taxon>Ecdysozoa</taxon>
        <taxon>Arthropoda</taxon>
        <taxon>Hexapoda</taxon>
        <taxon>Insecta</taxon>
        <taxon>Pterygota</taxon>
        <taxon>Neoptera</taxon>
        <taxon>Paraneoptera</taxon>
        <taxon>Thysanoptera</taxon>
        <taxon>Terebrantia</taxon>
        <taxon>Thripoidea</taxon>
        <taxon>Thripidae</taxon>
        <taxon>Frankliniella</taxon>
    </lineage>
</organism>
<evidence type="ECO:0000259" key="11">
    <source>
        <dbReference type="Pfam" id="PF05970"/>
    </source>
</evidence>
<evidence type="ECO:0000259" key="14">
    <source>
        <dbReference type="Pfam" id="PF21530"/>
    </source>
</evidence>
<dbReference type="GO" id="GO:0005524">
    <property type="term" value="F:ATP binding"/>
    <property type="evidence" value="ECO:0007669"/>
    <property type="project" value="UniProtKB-KW"/>
</dbReference>
<evidence type="ECO:0000256" key="8">
    <source>
        <dbReference type="ARBA" id="ARBA00023235"/>
    </source>
</evidence>
<dbReference type="GO" id="GO:0016787">
    <property type="term" value="F:hydrolase activity"/>
    <property type="evidence" value="ECO:0007669"/>
    <property type="project" value="UniProtKB-KW"/>
</dbReference>
<dbReference type="EMBL" id="JAHWGI010001190">
    <property type="protein sequence ID" value="KAK3924501.1"/>
    <property type="molecule type" value="Genomic_DNA"/>
</dbReference>
<dbReference type="InterPro" id="IPR046700">
    <property type="entry name" value="DUF6570"/>
</dbReference>
<feature type="domain" description="DNA helicase Pif1-like DEAD-box helicase" evidence="11">
    <location>
        <begin position="1034"/>
        <end position="1252"/>
    </location>
</feature>
<evidence type="ECO:0000256" key="4">
    <source>
        <dbReference type="ARBA" id="ARBA00022806"/>
    </source>
</evidence>
<dbReference type="InterPro" id="IPR025476">
    <property type="entry name" value="Helitron_helicase-like"/>
</dbReference>
<keyword evidence="7 9" id="KW-0234">DNA repair</keyword>
<evidence type="ECO:0000256" key="6">
    <source>
        <dbReference type="ARBA" id="ARBA00023125"/>
    </source>
</evidence>
<dbReference type="PANTHER" id="PTHR47642">
    <property type="entry name" value="ATP-DEPENDENT DNA HELICASE"/>
    <property type="match status" value="1"/>
</dbReference>
<evidence type="ECO:0000256" key="2">
    <source>
        <dbReference type="ARBA" id="ARBA00022763"/>
    </source>
</evidence>
<keyword evidence="16" id="KW-1185">Reference proteome</keyword>
<comment type="cofactor">
    <cofactor evidence="9">
        <name>Mg(2+)</name>
        <dbReference type="ChEBI" id="CHEBI:18420"/>
    </cofactor>
</comment>
<reference evidence="15" key="1">
    <citation type="submission" date="2021-07" db="EMBL/GenBank/DDBJ databases">
        <authorList>
            <person name="Catto M.A."/>
            <person name="Jacobson A."/>
            <person name="Kennedy G."/>
            <person name="Labadie P."/>
            <person name="Hunt B.G."/>
            <person name="Srinivasan R."/>
        </authorList>
    </citation>
    <scope>NUCLEOTIDE SEQUENCE</scope>
    <source>
        <strain evidence="15">PL_HMW_Pooled</strain>
        <tissue evidence="15">Head</tissue>
    </source>
</reference>
<dbReference type="PANTHER" id="PTHR47642:SF5">
    <property type="entry name" value="ATP-DEPENDENT DNA HELICASE"/>
    <property type="match status" value="1"/>
</dbReference>
<dbReference type="GO" id="GO:0000723">
    <property type="term" value="P:telomere maintenance"/>
    <property type="evidence" value="ECO:0007669"/>
    <property type="project" value="InterPro"/>
</dbReference>
<evidence type="ECO:0000259" key="12">
    <source>
        <dbReference type="Pfam" id="PF14214"/>
    </source>
</evidence>
<comment type="caution">
    <text evidence="15">The sequence shown here is derived from an EMBL/GenBank/DDBJ whole genome shotgun (WGS) entry which is preliminary data.</text>
</comment>
<evidence type="ECO:0000256" key="1">
    <source>
        <dbReference type="ARBA" id="ARBA00022741"/>
    </source>
</evidence>
<comment type="catalytic activity">
    <reaction evidence="9">
        <text>ATP + H2O = ADP + phosphate + H(+)</text>
        <dbReference type="Rhea" id="RHEA:13065"/>
        <dbReference type="ChEBI" id="CHEBI:15377"/>
        <dbReference type="ChEBI" id="CHEBI:15378"/>
        <dbReference type="ChEBI" id="CHEBI:30616"/>
        <dbReference type="ChEBI" id="CHEBI:43474"/>
        <dbReference type="ChEBI" id="CHEBI:456216"/>
        <dbReference type="EC" id="5.6.2.3"/>
    </reaction>
</comment>
<keyword evidence="3 9" id="KW-0378">Hydrolase</keyword>
<dbReference type="Pfam" id="PF20209">
    <property type="entry name" value="DUF6570"/>
    <property type="match status" value="1"/>
</dbReference>
<keyword evidence="5 9" id="KW-0067">ATP-binding</keyword>
<protein>
    <recommendedName>
        <fullName evidence="9">ATP-dependent DNA helicase</fullName>
        <ecNumber evidence="9">5.6.2.3</ecNumber>
    </recommendedName>
</protein>